<evidence type="ECO:0000256" key="17">
    <source>
        <dbReference type="ARBA" id="ARBA00041964"/>
    </source>
</evidence>
<dbReference type="EC" id="3.5.1.98" evidence="6"/>
<dbReference type="PANTHER" id="PTHR10625:SF14">
    <property type="entry name" value="HISTONE DEACETYLASE 8"/>
    <property type="match status" value="1"/>
</dbReference>
<evidence type="ECO:0000256" key="4">
    <source>
        <dbReference type="ARBA" id="ARBA00004496"/>
    </source>
</evidence>
<feature type="compositionally biased region" description="Low complexity" evidence="19">
    <location>
        <begin position="450"/>
        <end position="479"/>
    </location>
</feature>
<dbReference type="GO" id="GO:0046872">
    <property type="term" value="F:metal ion binding"/>
    <property type="evidence" value="ECO:0007669"/>
    <property type="project" value="UniProtKB-KW"/>
</dbReference>
<dbReference type="InterPro" id="IPR023801">
    <property type="entry name" value="His_deacetylse_dom"/>
</dbReference>
<protein>
    <recommendedName>
        <fullName evidence="16">Histone deacetylase 8</fullName>
        <ecNumber evidence="6">3.5.1.98</ecNumber>
    </recommendedName>
    <alternativeName>
        <fullName evidence="17">Protein deacetylase HDAC8</fullName>
    </alternativeName>
    <alternativeName>
        <fullName evidence="18">Protein decrotonylase HDAC8</fullName>
    </alternativeName>
</protein>
<comment type="cofactor">
    <cofactor evidence="1">
        <name>a divalent metal cation</name>
        <dbReference type="ChEBI" id="CHEBI:60240"/>
    </cofactor>
</comment>
<organism evidence="21">
    <name type="scientific">Coccolithus braarudii</name>
    <dbReference type="NCBI Taxonomy" id="221442"/>
    <lineage>
        <taxon>Eukaryota</taxon>
        <taxon>Haptista</taxon>
        <taxon>Haptophyta</taxon>
        <taxon>Prymnesiophyceae</taxon>
        <taxon>Coccolithales</taxon>
        <taxon>Coccolithaceae</taxon>
        <taxon>Coccolithus</taxon>
    </lineage>
</organism>
<evidence type="ECO:0000313" key="21">
    <source>
        <dbReference type="EMBL" id="CAD8615279.1"/>
    </source>
</evidence>
<sequence>MASQSTRRVLYYHEERIGQYASIDASLRKPHVVRVADSLIKAYGLYPHVTRCICGQHWSPIAENEVGKFHTEAYLQFLQKLEYDAHEVADQAASFVLNSSVCFSENAWQYSQIYAGGSVAAAHALSKGQADVSINWIGGQPHARRNCASGFSYINDVVLAILALLQANERVLFVNLDAYHANGVEEAFYTTDRVLCLSLHRAVEGFFPGSGGVKDTGEGQGAHHNINLPVKDGFSDDDLDGLFLPTLEVAAENFQPHAVVCCAGSSVLGGDRLGCMNMTLKGYSRCLRALLVVGRPLLLLGGTSYTQANSARVWTALTALACEVDLPIEIPDHEYSSYYSPTDRLEVTPATMSNLNTSESLKATLDAALATVAAMPVRVAVPKLSPPATAAATTSGAALPTVETPLVSVKQETPAVEAQHALSETSEPPQSQQMPMPTSLPTVSSPPPQQQQQLSAGVGTAAPQPQQLPAAGEAGEQADEVSCVAGAGASSASDALRTTASQQAGDASRCAAEEGELAGATPSPMIIDSCGGAAAGTPPADSAMEAPH</sequence>
<keyword evidence="9" id="KW-0678">Repressor</keyword>
<dbReference type="AlphaFoldDB" id="A0A7S0Q7E1"/>
<evidence type="ECO:0000256" key="18">
    <source>
        <dbReference type="ARBA" id="ARBA00042783"/>
    </source>
</evidence>
<evidence type="ECO:0000256" key="10">
    <source>
        <dbReference type="ARBA" id="ARBA00022723"/>
    </source>
</evidence>
<evidence type="ECO:0000256" key="5">
    <source>
        <dbReference type="ARBA" id="ARBA00006457"/>
    </source>
</evidence>
<name>A0A7S0Q7E1_9EUKA</name>
<evidence type="ECO:0000256" key="8">
    <source>
        <dbReference type="ARBA" id="ARBA00022490"/>
    </source>
</evidence>
<dbReference type="InterPro" id="IPR003084">
    <property type="entry name" value="HDAC_I/II"/>
</dbReference>
<dbReference type="EMBL" id="HBEY01039199">
    <property type="protein sequence ID" value="CAD8615279.1"/>
    <property type="molecule type" value="Transcribed_RNA"/>
</dbReference>
<evidence type="ECO:0000256" key="15">
    <source>
        <dbReference type="ARBA" id="ARBA00023242"/>
    </source>
</evidence>
<evidence type="ECO:0000256" key="1">
    <source>
        <dbReference type="ARBA" id="ARBA00001968"/>
    </source>
</evidence>
<dbReference type="InterPro" id="IPR000286">
    <property type="entry name" value="HDACs"/>
</dbReference>
<keyword evidence="10" id="KW-0479">Metal-binding</keyword>
<keyword evidence="15" id="KW-0539">Nucleus</keyword>
<keyword evidence="14" id="KW-0804">Transcription</keyword>
<feature type="region of interest" description="Disordered" evidence="19">
    <location>
        <begin position="495"/>
        <end position="548"/>
    </location>
</feature>
<dbReference type="PANTHER" id="PTHR10625">
    <property type="entry name" value="HISTONE DEACETYLASE HDAC1-RELATED"/>
    <property type="match status" value="1"/>
</dbReference>
<feature type="compositionally biased region" description="Low complexity" evidence="19">
    <location>
        <begin position="422"/>
        <end position="443"/>
    </location>
</feature>
<evidence type="ECO:0000256" key="19">
    <source>
        <dbReference type="SAM" id="MobiDB-lite"/>
    </source>
</evidence>
<dbReference type="PRINTS" id="PR01271">
    <property type="entry name" value="HISDACETLASE"/>
</dbReference>
<feature type="compositionally biased region" description="Polar residues" evidence="19">
    <location>
        <begin position="496"/>
        <end position="505"/>
    </location>
</feature>
<dbReference type="PRINTS" id="PR01270">
    <property type="entry name" value="HDASUPER"/>
</dbReference>
<keyword evidence="13" id="KW-0805">Transcription regulation</keyword>
<feature type="domain" description="Histone deacetylase" evidence="20">
    <location>
        <begin position="35"/>
        <end position="319"/>
    </location>
</feature>
<comment type="similarity">
    <text evidence="5">Belongs to the histone deacetylase family. HD type 1 subfamily.</text>
</comment>
<dbReference type="InterPro" id="IPR037138">
    <property type="entry name" value="His_deacetylse_dom_sf"/>
</dbReference>
<proteinExistence type="inferred from homology"/>
<evidence type="ECO:0000256" key="9">
    <source>
        <dbReference type="ARBA" id="ARBA00022491"/>
    </source>
</evidence>
<comment type="subcellular location">
    <subcellularLocation>
        <location evidence="3">Chromosome</location>
    </subcellularLocation>
    <subcellularLocation>
        <location evidence="4">Cytoplasm</location>
    </subcellularLocation>
    <subcellularLocation>
        <location evidence="2">Nucleus</location>
    </subcellularLocation>
</comment>
<feature type="region of interest" description="Disordered" evidence="19">
    <location>
        <begin position="413"/>
        <end position="479"/>
    </location>
</feature>
<evidence type="ECO:0000256" key="3">
    <source>
        <dbReference type="ARBA" id="ARBA00004286"/>
    </source>
</evidence>
<dbReference type="GO" id="GO:0005634">
    <property type="term" value="C:nucleus"/>
    <property type="evidence" value="ECO:0007669"/>
    <property type="project" value="UniProtKB-SubCell"/>
</dbReference>
<keyword evidence="11" id="KW-0378">Hydrolase</keyword>
<dbReference type="GO" id="GO:0005737">
    <property type="term" value="C:cytoplasm"/>
    <property type="evidence" value="ECO:0007669"/>
    <property type="project" value="UniProtKB-SubCell"/>
</dbReference>
<keyword evidence="8" id="KW-0963">Cytoplasm</keyword>
<evidence type="ECO:0000256" key="11">
    <source>
        <dbReference type="ARBA" id="ARBA00022801"/>
    </source>
</evidence>
<evidence type="ECO:0000256" key="12">
    <source>
        <dbReference type="ARBA" id="ARBA00022853"/>
    </source>
</evidence>
<evidence type="ECO:0000256" key="16">
    <source>
        <dbReference type="ARBA" id="ARBA00040347"/>
    </source>
</evidence>
<dbReference type="Gene3D" id="3.40.800.20">
    <property type="entry name" value="Histone deacetylase domain"/>
    <property type="match status" value="1"/>
</dbReference>
<dbReference type="GO" id="GO:0005694">
    <property type="term" value="C:chromosome"/>
    <property type="evidence" value="ECO:0007669"/>
    <property type="project" value="UniProtKB-SubCell"/>
</dbReference>
<dbReference type="GO" id="GO:0031507">
    <property type="term" value="P:heterochromatin formation"/>
    <property type="evidence" value="ECO:0007669"/>
    <property type="project" value="TreeGrafter"/>
</dbReference>
<keyword evidence="12" id="KW-0156">Chromatin regulator</keyword>
<evidence type="ECO:0000256" key="7">
    <source>
        <dbReference type="ARBA" id="ARBA00022454"/>
    </source>
</evidence>
<evidence type="ECO:0000256" key="13">
    <source>
        <dbReference type="ARBA" id="ARBA00023015"/>
    </source>
</evidence>
<dbReference type="SUPFAM" id="SSF52768">
    <property type="entry name" value="Arginase/deacetylase"/>
    <property type="match status" value="1"/>
</dbReference>
<dbReference type="GO" id="GO:0141221">
    <property type="term" value="F:histone deacetylase activity, hydrolytic mechanism"/>
    <property type="evidence" value="ECO:0007669"/>
    <property type="project" value="UniProtKB-EC"/>
</dbReference>
<evidence type="ECO:0000256" key="2">
    <source>
        <dbReference type="ARBA" id="ARBA00004123"/>
    </source>
</evidence>
<accession>A0A7S0Q7E1</accession>
<evidence type="ECO:0000256" key="14">
    <source>
        <dbReference type="ARBA" id="ARBA00023163"/>
    </source>
</evidence>
<keyword evidence="7" id="KW-0158">Chromosome</keyword>
<reference evidence="21" key="1">
    <citation type="submission" date="2021-01" db="EMBL/GenBank/DDBJ databases">
        <authorList>
            <person name="Corre E."/>
            <person name="Pelletier E."/>
            <person name="Niang G."/>
            <person name="Scheremetjew M."/>
            <person name="Finn R."/>
            <person name="Kale V."/>
            <person name="Holt S."/>
            <person name="Cochrane G."/>
            <person name="Meng A."/>
            <person name="Brown T."/>
            <person name="Cohen L."/>
        </authorList>
    </citation>
    <scope>NUCLEOTIDE SEQUENCE</scope>
    <source>
        <strain evidence="21">PLY182g</strain>
    </source>
</reference>
<dbReference type="Pfam" id="PF00850">
    <property type="entry name" value="Hist_deacetyl"/>
    <property type="match status" value="1"/>
</dbReference>
<dbReference type="InterPro" id="IPR023696">
    <property type="entry name" value="Ureohydrolase_dom_sf"/>
</dbReference>
<evidence type="ECO:0000256" key="6">
    <source>
        <dbReference type="ARBA" id="ARBA00012111"/>
    </source>
</evidence>
<evidence type="ECO:0000259" key="20">
    <source>
        <dbReference type="Pfam" id="PF00850"/>
    </source>
</evidence>
<gene>
    <name evidence="21" type="ORF">CPEL01642_LOCUS18660</name>
</gene>